<comment type="caution">
    <text evidence="2">The sequence shown here is derived from an EMBL/GenBank/DDBJ whole genome shotgun (WGS) entry which is preliminary data.</text>
</comment>
<dbReference type="Proteomes" id="UP001311232">
    <property type="component" value="Unassembled WGS sequence"/>
</dbReference>
<dbReference type="AlphaFoldDB" id="A0AAV9SNT5"/>
<evidence type="ECO:0000256" key="1">
    <source>
        <dbReference type="SAM" id="MobiDB-lite"/>
    </source>
</evidence>
<evidence type="ECO:0000313" key="2">
    <source>
        <dbReference type="EMBL" id="KAK5623116.1"/>
    </source>
</evidence>
<name>A0AAV9SNT5_9TELE</name>
<gene>
    <name evidence="2" type="ORF">CRENBAI_019564</name>
</gene>
<reference evidence="2 3" key="1">
    <citation type="submission" date="2021-06" db="EMBL/GenBank/DDBJ databases">
        <authorList>
            <person name="Palmer J.M."/>
        </authorList>
    </citation>
    <scope>NUCLEOTIDE SEQUENCE [LARGE SCALE GENOMIC DNA]</scope>
    <source>
        <strain evidence="2 3">MEX-2019</strain>
        <tissue evidence="2">Muscle</tissue>
    </source>
</reference>
<evidence type="ECO:0000313" key="3">
    <source>
        <dbReference type="Proteomes" id="UP001311232"/>
    </source>
</evidence>
<accession>A0AAV9SNT5</accession>
<protein>
    <submittedName>
        <fullName evidence="2">Uncharacterized protein</fullName>
    </submittedName>
</protein>
<organism evidence="2 3">
    <name type="scientific">Crenichthys baileyi</name>
    <name type="common">White River springfish</name>
    <dbReference type="NCBI Taxonomy" id="28760"/>
    <lineage>
        <taxon>Eukaryota</taxon>
        <taxon>Metazoa</taxon>
        <taxon>Chordata</taxon>
        <taxon>Craniata</taxon>
        <taxon>Vertebrata</taxon>
        <taxon>Euteleostomi</taxon>
        <taxon>Actinopterygii</taxon>
        <taxon>Neopterygii</taxon>
        <taxon>Teleostei</taxon>
        <taxon>Neoteleostei</taxon>
        <taxon>Acanthomorphata</taxon>
        <taxon>Ovalentaria</taxon>
        <taxon>Atherinomorphae</taxon>
        <taxon>Cyprinodontiformes</taxon>
        <taxon>Goodeidae</taxon>
        <taxon>Crenichthys</taxon>
    </lineage>
</organism>
<sequence length="173" mass="19087">MKPDGGDGVEEGRSSAGEQGDPWLEVIKSEALKGDLKSKPQSSCNFLALALGDFKSKLQSSCNSQPWLQVLALHPAKVKFPSSQGIYLDQVLADSSKPLSSSKRTLLTQPTIHHQLQRFSLGNQIHRIKSSRSHQKPYLKKLTTTLDYHRLSSSLTALPDSTSLPHQTHLHPQ</sequence>
<dbReference type="EMBL" id="JAHHUM010000050">
    <property type="protein sequence ID" value="KAK5623116.1"/>
    <property type="molecule type" value="Genomic_DNA"/>
</dbReference>
<feature type="region of interest" description="Disordered" evidence="1">
    <location>
        <begin position="1"/>
        <end position="23"/>
    </location>
</feature>
<feature type="compositionally biased region" description="Basic and acidic residues" evidence="1">
    <location>
        <begin position="1"/>
        <end position="13"/>
    </location>
</feature>
<proteinExistence type="predicted"/>
<keyword evidence="3" id="KW-1185">Reference proteome</keyword>